<feature type="compositionally biased region" description="Polar residues" evidence="1">
    <location>
        <begin position="86"/>
        <end position="105"/>
    </location>
</feature>
<proteinExistence type="predicted"/>
<dbReference type="Proteomes" id="UP000215453">
    <property type="component" value="Chromosome 11"/>
</dbReference>
<feature type="compositionally biased region" description="Low complexity" evidence="1">
    <location>
        <begin position="72"/>
        <end position="85"/>
    </location>
</feature>
<gene>
    <name evidence="2" type="ORF">ZT1A5_G10310</name>
</gene>
<organism evidence="2 3">
    <name type="scientific">Zymoseptoria tritici ST99CH_1A5</name>
    <dbReference type="NCBI Taxonomy" id="1276529"/>
    <lineage>
        <taxon>Eukaryota</taxon>
        <taxon>Fungi</taxon>
        <taxon>Dikarya</taxon>
        <taxon>Ascomycota</taxon>
        <taxon>Pezizomycotina</taxon>
        <taxon>Dothideomycetes</taxon>
        <taxon>Dothideomycetidae</taxon>
        <taxon>Mycosphaerellales</taxon>
        <taxon>Mycosphaerellaceae</taxon>
        <taxon>Zymoseptoria</taxon>
    </lineage>
</organism>
<feature type="compositionally biased region" description="Polar residues" evidence="1">
    <location>
        <begin position="19"/>
        <end position="42"/>
    </location>
</feature>
<sequence>MDLNEDAASTEDAHADTPANGTSTESQPNAATPSSTTQPDSTESNHDLPVDPLPLPDDPQPGTVGNDKIPLTGATQSGTAQTGDTPAQSDNTSSTAIEVSDSETPTPEAEIVPIEPIAALTSVYDVIEEHKAAKAYKGLDVRDDIYIDDINMIFGRTVEGVRQMINQATIAAKGQFDMKKGVEIGGGPWSEGEVDTMLRTKTHNVEYNQQEFDQEVSRVAVRCCAERFDGEEVSGAVML</sequence>
<evidence type="ECO:0000313" key="2">
    <source>
        <dbReference type="EMBL" id="SMY28864.1"/>
    </source>
</evidence>
<dbReference type="AlphaFoldDB" id="A0A1Y6LWU0"/>
<reference evidence="2 3" key="1">
    <citation type="submission" date="2016-10" db="EMBL/GenBank/DDBJ databases">
        <authorList>
            <person name="Varghese N."/>
        </authorList>
    </citation>
    <scope>NUCLEOTIDE SEQUENCE [LARGE SCALE GENOMIC DNA]</scope>
</reference>
<evidence type="ECO:0000313" key="3">
    <source>
        <dbReference type="Proteomes" id="UP000215453"/>
    </source>
</evidence>
<accession>A0A1Y6LWU0</accession>
<name>A0A1Y6LWU0_ZYMTR</name>
<protein>
    <submittedName>
        <fullName evidence="2">Uncharacterized protein</fullName>
    </submittedName>
</protein>
<evidence type="ECO:0000256" key="1">
    <source>
        <dbReference type="SAM" id="MobiDB-lite"/>
    </source>
</evidence>
<feature type="region of interest" description="Disordered" evidence="1">
    <location>
        <begin position="1"/>
        <end position="109"/>
    </location>
</feature>
<dbReference type="EMBL" id="LT882686">
    <property type="protein sequence ID" value="SMY28864.1"/>
    <property type="molecule type" value="Genomic_DNA"/>
</dbReference>